<organism evidence="2 3">
    <name type="scientific">Biostraticola tofi</name>
    <dbReference type="NCBI Taxonomy" id="466109"/>
    <lineage>
        <taxon>Bacteria</taxon>
        <taxon>Pseudomonadati</taxon>
        <taxon>Pseudomonadota</taxon>
        <taxon>Gammaproteobacteria</taxon>
        <taxon>Enterobacterales</taxon>
        <taxon>Bruguierivoracaceae</taxon>
        <taxon>Biostraticola</taxon>
    </lineage>
</organism>
<evidence type="ECO:0000256" key="1">
    <source>
        <dbReference type="SAM" id="MobiDB-lite"/>
    </source>
</evidence>
<reference evidence="2 3" key="1">
    <citation type="submission" date="2019-03" db="EMBL/GenBank/DDBJ databases">
        <title>Genomic Encyclopedia of Type Strains, Phase IV (KMG-IV): sequencing the most valuable type-strain genomes for metagenomic binning, comparative biology and taxonomic classification.</title>
        <authorList>
            <person name="Goeker M."/>
        </authorList>
    </citation>
    <scope>NUCLEOTIDE SEQUENCE [LARGE SCALE GENOMIC DNA]</scope>
    <source>
        <strain evidence="2 3">DSM 19580</strain>
    </source>
</reference>
<gene>
    <name evidence="2" type="ORF">EDC52_10444</name>
</gene>
<protein>
    <submittedName>
        <fullName evidence="2">Uncharacterized protein</fullName>
    </submittedName>
</protein>
<dbReference type="EMBL" id="SMCR01000004">
    <property type="protein sequence ID" value="TCV96604.1"/>
    <property type="molecule type" value="Genomic_DNA"/>
</dbReference>
<comment type="caution">
    <text evidence="2">The sequence shown here is derived from an EMBL/GenBank/DDBJ whole genome shotgun (WGS) entry which is preliminary data.</text>
</comment>
<feature type="region of interest" description="Disordered" evidence="1">
    <location>
        <begin position="92"/>
        <end position="121"/>
    </location>
</feature>
<evidence type="ECO:0000313" key="2">
    <source>
        <dbReference type="EMBL" id="TCV96604.1"/>
    </source>
</evidence>
<dbReference type="AlphaFoldDB" id="A0A4R3YYM4"/>
<evidence type="ECO:0000313" key="3">
    <source>
        <dbReference type="Proteomes" id="UP000295719"/>
    </source>
</evidence>
<sequence>MRLIPAKEMVVTMLLSLKIFPSLFSVIRPFSLVRSLVYPMFVAAAPAWGHSMPVSAWGHSMPVSAEMQTMGETEEYEEVLWPLSYEKDEPPLWPEDRPYADSSESASTHNDNEQVKDLNNQSSVIVTEEVTDVHYVNESSELRGDCQGPADYAEKEQGCLCAGNPSAADRSPDWADNPLEPLALNNDAAVVALILNDLTLPPSGKDERHQESAMAEFETGWTWQEPWPWAWNG</sequence>
<dbReference type="Proteomes" id="UP000295719">
    <property type="component" value="Unassembled WGS sequence"/>
</dbReference>
<accession>A0A4R3YYM4</accession>
<keyword evidence="3" id="KW-1185">Reference proteome</keyword>
<name>A0A4R3YYM4_9GAMM</name>
<proteinExistence type="predicted"/>